<dbReference type="Gene3D" id="1.10.10.10">
    <property type="entry name" value="Winged helix-like DNA-binding domain superfamily/Winged helix DNA-binding domain"/>
    <property type="match status" value="1"/>
</dbReference>
<accession>A0A344TKE6</accession>
<dbReference type="OrthoDB" id="9809529at2"/>
<reference evidence="1 2" key="1">
    <citation type="submission" date="2018-07" db="EMBL/GenBank/DDBJ databases">
        <title>Genome sequencing of Runella.</title>
        <authorList>
            <person name="Baek M.-G."/>
            <person name="Yi H."/>
        </authorList>
    </citation>
    <scope>NUCLEOTIDE SEQUENCE [LARGE SCALE GENOMIC DNA]</scope>
    <source>
        <strain evidence="1 2">HYN0085</strain>
    </source>
</reference>
<gene>
    <name evidence="1" type="ORF">DR864_15840</name>
</gene>
<dbReference type="PANTHER" id="PTHR34849">
    <property type="entry name" value="SSL5025 PROTEIN"/>
    <property type="match status" value="1"/>
</dbReference>
<proteinExistence type="predicted"/>
<dbReference type="KEGG" id="run:DR864_15840"/>
<dbReference type="RefSeq" id="WP_114067901.1">
    <property type="nucleotide sequence ID" value="NZ_CP030850.1"/>
</dbReference>
<evidence type="ECO:0000313" key="1">
    <source>
        <dbReference type="EMBL" id="AXE19117.1"/>
    </source>
</evidence>
<dbReference type="EMBL" id="CP030850">
    <property type="protein sequence ID" value="AXE19117.1"/>
    <property type="molecule type" value="Genomic_DNA"/>
</dbReference>
<dbReference type="Proteomes" id="UP000251993">
    <property type="component" value="Chromosome"/>
</dbReference>
<protein>
    <submittedName>
        <fullName evidence="1">DUF433 domain-containing protein</fullName>
    </submittedName>
</protein>
<dbReference type="AlphaFoldDB" id="A0A344TKE6"/>
<dbReference type="PANTHER" id="PTHR34849:SF3">
    <property type="entry name" value="SSR2962 PROTEIN"/>
    <property type="match status" value="1"/>
</dbReference>
<keyword evidence="2" id="KW-1185">Reference proteome</keyword>
<sequence>MKIKDIITIDPETLGGTPVFTGTRVPVWSLFVHLEKGVSLEEFLDDFPTVKHEYAVALLEIVQQTFSSEKTIRQLYESAA</sequence>
<name>A0A344TKE6_9BACT</name>
<organism evidence="1 2">
    <name type="scientific">Runella rosea</name>
    <dbReference type="NCBI Taxonomy" id="2259595"/>
    <lineage>
        <taxon>Bacteria</taxon>
        <taxon>Pseudomonadati</taxon>
        <taxon>Bacteroidota</taxon>
        <taxon>Cytophagia</taxon>
        <taxon>Cytophagales</taxon>
        <taxon>Spirosomataceae</taxon>
        <taxon>Runella</taxon>
    </lineage>
</organism>
<dbReference type="InterPro" id="IPR007367">
    <property type="entry name" value="DUF433"/>
</dbReference>
<dbReference type="InterPro" id="IPR036388">
    <property type="entry name" value="WH-like_DNA-bd_sf"/>
</dbReference>
<dbReference type="Pfam" id="PF04255">
    <property type="entry name" value="DUF433"/>
    <property type="match status" value="1"/>
</dbReference>
<evidence type="ECO:0000313" key="2">
    <source>
        <dbReference type="Proteomes" id="UP000251993"/>
    </source>
</evidence>
<dbReference type="SUPFAM" id="SSF46689">
    <property type="entry name" value="Homeodomain-like"/>
    <property type="match status" value="1"/>
</dbReference>
<dbReference type="InterPro" id="IPR009057">
    <property type="entry name" value="Homeodomain-like_sf"/>
</dbReference>